<dbReference type="GO" id="GO:0006487">
    <property type="term" value="P:protein N-linked glycosylation"/>
    <property type="evidence" value="ECO:0007669"/>
    <property type="project" value="TreeGrafter"/>
</dbReference>
<proteinExistence type="inferred from homology"/>
<dbReference type="GO" id="GO:0000026">
    <property type="term" value="F:alpha-1,2-mannosyltransferase activity"/>
    <property type="evidence" value="ECO:0007669"/>
    <property type="project" value="TreeGrafter"/>
</dbReference>
<protein>
    <submittedName>
        <fullName evidence="4">Uncharacterized protein</fullName>
    </submittedName>
</protein>
<evidence type="ECO:0000256" key="2">
    <source>
        <dbReference type="ARBA" id="ARBA00022679"/>
    </source>
</evidence>
<dbReference type="InParanoid" id="G7DS50"/>
<organism evidence="4 5">
    <name type="scientific">Mixia osmundae (strain CBS 9802 / IAM 14324 / JCM 22182 / KY 12970)</name>
    <dbReference type="NCBI Taxonomy" id="764103"/>
    <lineage>
        <taxon>Eukaryota</taxon>
        <taxon>Fungi</taxon>
        <taxon>Dikarya</taxon>
        <taxon>Basidiomycota</taxon>
        <taxon>Pucciniomycotina</taxon>
        <taxon>Mixiomycetes</taxon>
        <taxon>Mixiales</taxon>
        <taxon>Mixiaceae</taxon>
        <taxon>Mixia</taxon>
    </lineage>
</organism>
<sequence length="450" mass="52791">MGAWKDLLNTPSMGDKGSYLPLSSMTLPTSMQDRLGNWQGWQETLKARSVRLLLAVVTVLLLVLGFSSLSATNSRLSADRWVPSWLSGNDTSPYRYLEEANIEPSFVLSNDGMYYPPEMNFMSLNKYKRANAGFVSLVRNSELESFGDSMTQVEKAFNRKFGYPWYLFNDQPFSEDFKAGVRLRTRAPVFFEQIPRDYWSYPAWVDQTRAADERRKMGEAGIIYGDSEPYRHMCRFNSGFFYRMPAIQHLDYYWRVEPGIQIACDLDYDPFLFMERNNITYGFTISIHEYRATIPTLWTTTQDFFREHPDYLAPDNSAHFIVDTASKSILEQDYNNCHFWSNFEIADARFYRSKEYSDYFDYLDKTGNFFYERWGDAPVHSIAAALLLPKQRIHHFNDIAYYHGPWWHCPQRQGPPGKCWCDPKQSFDPDPYACMNEWWRVKPNADNVFQ</sequence>
<dbReference type="Pfam" id="PF01793">
    <property type="entry name" value="Glyco_transf_15"/>
    <property type="match status" value="1"/>
</dbReference>
<accession>G7DS50</accession>
<dbReference type="Gene3D" id="3.90.550.10">
    <property type="entry name" value="Spore Coat Polysaccharide Biosynthesis Protein SpsA, Chain A"/>
    <property type="match status" value="1"/>
</dbReference>
<dbReference type="InterPro" id="IPR029044">
    <property type="entry name" value="Nucleotide-diphossugar_trans"/>
</dbReference>
<dbReference type="GO" id="GO:0016020">
    <property type="term" value="C:membrane"/>
    <property type="evidence" value="ECO:0007669"/>
    <property type="project" value="InterPro"/>
</dbReference>
<keyword evidence="2" id="KW-0808">Transferase</keyword>
<dbReference type="GO" id="GO:0000032">
    <property type="term" value="P:cell wall mannoprotein biosynthetic process"/>
    <property type="evidence" value="ECO:0007669"/>
    <property type="project" value="TreeGrafter"/>
</dbReference>
<comment type="similarity">
    <text evidence="1">Belongs to the glycosyltransferase 15 family.</text>
</comment>
<dbReference type="InterPro" id="IPR002685">
    <property type="entry name" value="Glyco_trans_15"/>
</dbReference>
<feature type="transmembrane region" description="Helical" evidence="3">
    <location>
        <begin position="52"/>
        <end position="71"/>
    </location>
</feature>
<dbReference type="EMBL" id="BABT02000004">
    <property type="protein sequence ID" value="GAA93410.1"/>
    <property type="molecule type" value="Genomic_DNA"/>
</dbReference>
<dbReference type="OrthoDB" id="439943at2759"/>
<dbReference type="STRING" id="764103.G7DS50"/>
<dbReference type="PANTHER" id="PTHR31121">
    <property type="entry name" value="ALPHA-1,2 MANNOSYLTRANSFERASE KTR1"/>
    <property type="match status" value="1"/>
</dbReference>
<evidence type="ECO:0000256" key="3">
    <source>
        <dbReference type="SAM" id="Phobius"/>
    </source>
</evidence>
<dbReference type="AlphaFoldDB" id="G7DS50"/>
<dbReference type="FunFam" id="3.90.550.10:FF:000051">
    <property type="entry name" value="Alpha-1,2-mannosyltransferase (Ktr4)"/>
    <property type="match status" value="1"/>
</dbReference>
<dbReference type="HOGENOM" id="CLU_024327_0_1_1"/>
<gene>
    <name evidence="4" type="primary">Mo00051</name>
    <name evidence="4" type="ORF">E5Q_00051</name>
</gene>
<dbReference type="SUPFAM" id="SSF53448">
    <property type="entry name" value="Nucleotide-diphospho-sugar transferases"/>
    <property type="match status" value="1"/>
</dbReference>
<evidence type="ECO:0000313" key="5">
    <source>
        <dbReference type="Proteomes" id="UP000009131"/>
    </source>
</evidence>
<keyword evidence="3" id="KW-1133">Transmembrane helix</keyword>
<reference evidence="4 5" key="2">
    <citation type="journal article" date="2012" name="Open Biol.">
        <title>Characteristics of nucleosomes and linker DNA regions on the genome of the basidiomycete Mixia osmundae revealed by mono- and dinucleosome mapping.</title>
        <authorList>
            <person name="Nishida H."/>
            <person name="Kondo S."/>
            <person name="Matsumoto T."/>
            <person name="Suzuki Y."/>
            <person name="Yoshikawa H."/>
            <person name="Taylor T.D."/>
            <person name="Sugiyama J."/>
        </authorList>
    </citation>
    <scope>NUCLEOTIDE SEQUENCE [LARGE SCALE GENOMIC DNA]</scope>
    <source>
        <strain evidence="5">CBS 9802 / IAM 14324 / JCM 22182 / KY 12970</strain>
    </source>
</reference>
<evidence type="ECO:0000313" key="4">
    <source>
        <dbReference type="EMBL" id="GAA93410.1"/>
    </source>
</evidence>
<keyword evidence="3" id="KW-0472">Membrane</keyword>
<dbReference type="Proteomes" id="UP000009131">
    <property type="component" value="Unassembled WGS sequence"/>
</dbReference>
<keyword evidence="3" id="KW-0812">Transmembrane</keyword>
<keyword evidence="5" id="KW-1185">Reference proteome</keyword>
<comment type="caution">
    <text evidence="4">The sequence shown here is derived from an EMBL/GenBank/DDBJ whole genome shotgun (WGS) entry which is preliminary data.</text>
</comment>
<dbReference type="eggNOG" id="KOG4472">
    <property type="taxonomic scope" value="Eukaryota"/>
</dbReference>
<dbReference type="GO" id="GO:0005794">
    <property type="term" value="C:Golgi apparatus"/>
    <property type="evidence" value="ECO:0007669"/>
    <property type="project" value="TreeGrafter"/>
</dbReference>
<evidence type="ECO:0000256" key="1">
    <source>
        <dbReference type="ARBA" id="ARBA00007677"/>
    </source>
</evidence>
<reference evidence="4 5" key="1">
    <citation type="journal article" date="2011" name="J. Gen. Appl. Microbiol.">
        <title>Draft genome sequencing of the enigmatic basidiomycete Mixia osmundae.</title>
        <authorList>
            <person name="Nishida H."/>
            <person name="Nagatsuka Y."/>
            <person name="Sugiyama J."/>
        </authorList>
    </citation>
    <scope>NUCLEOTIDE SEQUENCE [LARGE SCALE GENOMIC DNA]</scope>
    <source>
        <strain evidence="5">CBS 9802 / IAM 14324 / JCM 22182 / KY 12970</strain>
    </source>
</reference>
<name>G7DS50_MIXOS</name>
<dbReference type="PANTHER" id="PTHR31121:SF6">
    <property type="entry name" value="ALPHA-1,2 MANNOSYLTRANSFERASE KTR1"/>
    <property type="match status" value="1"/>
</dbReference>